<reference evidence="1 2" key="1">
    <citation type="journal article" date="2022" name="Nat. Plants">
        <title>Genomes of leafy and leafless Platanthera orchids illuminate the evolution of mycoheterotrophy.</title>
        <authorList>
            <person name="Li M.H."/>
            <person name="Liu K.W."/>
            <person name="Li Z."/>
            <person name="Lu H.C."/>
            <person name="Ye Q.L."/>
            <person name="Zhang D."/>
            <person name="Wang J.Y."/>
            <person name="Li Y.F."/>
            <person name="Zhong Z.M."/>
            <person name="Liu X."/>
            <person name="Yu X."/>
            <person name="Liu D.K."/>
            <person name="Tu X.D."/>
            <person name="Liu B."/>
            <person name="Hao Y."/>
            <person name="Liao X.Y."/>
            <person name="Jiang Y.T."/>
            <person name="Sun W.H."/>
            <person name="Chen J."/>
            <person name="Chen Y.Q."/>
            <person name="Ai Y."/>
            <person name="Zhai J.W."/>
            <person name="Wu S.S."/>
            <person name="Zhou Z."/>
            <person name="Hsiao Y.Y."/>
            <person name="Wu W.L."/>
            <person name="Chen Y.Y."/>
            <person name="Lin Y.F."/>
            <person name="Hsu J.L."/>
            <person name="Li C.Y."/>
            <person name="Wang Z.W."/>
            <person name="Zhao X."/>
            <person name="Zhong W.Y."/>
            <person name="Ma X.K."/>
            <person name="Ma L."/>
            <person name="Huang J."/>
            <person name="Chen G.Z."/>
            <person name="Huang M.Z."/>
            <person name="Huang L."/>
            <person name="Peng D.H."/>
            <person name="Luo Y.B."/>
            <person name="Zou S.Q."/>
            <person name="Chen S.P."/>
            <person name="Lan S."/>
            <person name="Tsai W.C."/>
            <person name="Van de Peer Y."/>
            <person name="Liu Z.J."/>
        </authorList>
    </citation>
    <scope>NUCLEOTIDE SEQUENCE [LARGE SCALE GENOMIC DNA]</scope>
    <source>
        <strain evidence="1">Lor288</strain>
    </source>
</reference>
<name>A0ABR2N2D3_9ASPA</name>
<organism evidence="1 2">
    <name type="scientific">Platanthera guangdongensis</name>
    <dbReference type="NCBI Taxonomy" id="2320717"/>
    <lineage>
        <taxon>Eukaryota</taxon>
        <taxon>Viridiplantae</taxon>
        <taxon>Streptophyta</taxon>
        <taxon>Embryophyta</taxon>
        <taxon>Tracheophyta</taxon>
        <taxon>Spermatophyta</taxon>
        <taxon>Magnoliopsida</taxon>
        <taxon>Liliopsida</taxon>
        <taxon>Asparagales</taxon>
        <taxon>Orchidaceae</taxon>
        <taxon>Orchidoideae</taxon>
        <taxon>Orchideae</taxon>
        <taxon>Orchidinae</taxon>
        <taxon>Platanthera</taxon>
    </lineage>
</organism>
<proteinExistence type="predicted"/>
<comment type="caution">
    <text evidence="1">The sequence shown here is derived from an EMBL/GenBank/DDBJ whole genome shotgun (WGS) entry which is preliminary data.</text>
</comment>
<evidence type="ECO:0000313" key="2">
    <source>
        <dbReference type="Proteomes" id="UP001412067"/>
    </source>
</evidence>
<keyword evidence="2" id="KW-1185">Reference proteome</keyword>
<protein>
    <submittedName>
        <fullName evidence="1">Uncharacterized protein</fullName>
    </submittedName>
</protein>
<gene>
    <name evidence="1" type="ORF">KSP40_PGU017849</name>
</gene>
<evidence type="ECO:0000313" key="1">
    <source>
        <dbReference type="EMBL" id="KAK8970297.1"/>
    </source>
</evidence>
<accession>A0ABR2N2D3</accession>
<dbReference type="Proteomes" id="UP001412067">
    <property type="component" value="Unassembled WGS sequence"/>
</dbReference>
<sequence>MATGGDGSENAPARSPVVSYGIADDAKRLVEFAIGEAITFKQVVSTSADAVLFSARSGLSQILSSSTETFHEAEIASPLV</sequence>
<dbReference type="EMBL" id="JBBWWR010000002">
    <property type="protein sequence ID" value="KAK8970297.1"/>
    <property type="molecule type" value="Genomic_DNA"/>
</dbReference>